<gene>
    <name evidence="9" type="ORF">DFO77_111101</name>
</gene>
<dbReference type="EC" id="3.4.-.-" evidence="8"/>
<dbReference type="Proteomes" id="UP000252733">
    <property type="component" value="Unassembled WGS sequence"/>
</dbReference>
<evidence type="ECO:0000256" key="4">
    <source>
        <dbReference type="ARBA" id="ARBA00022801"/>
    </source>
</evidence>
<evidence type="ECO:0000313" key="10">
    <source>
        <dbReference type="Proteomes" id="UP000252733"/>
    </source>
</evidence>
<comment type="similarity">
    <text evidence="1 8">Belongs to the SOS response-associated peptidase family.</text>
</comment>
<dbReference type="GO" id="GO:0016829">
    <property type="term" value="F:lyase activity"/>
    <property type="evidence" value="ECO:0007669"/>
    <property type="project" value="UniProtKB-KW"/>
</dbReference>
<keyword evidence="10" id="KW-1185">Reference proteome</keyword>
<dbReference type="GO" id="GO:0003697">
    <property type="term" value="F:single-stranded DNA binding"/>
    <property type="evidence" value="ECO:0007669"/>
    <property type="project" value="InterPro"/>
</dbReference>
<accession>A0A2T0WYT5</accession>
<comment type="caution">
    <text evidence="9">The sequence shown here is derived from an EMBL/GenBank/DDBJ whole genome shotgun (WGS) entry which is preliminary data.</text>
</comment>
<reference evidence="9 10" key="1">
    <citation type="submission" date="2018-07" db="EMBL/GenBank/DDBJ databases">
        <title>Freshwater and sediment microbial communities from various areas in North America, analyzing microbe dynamics in response to fracking.</title>
        <authorList>
            <person name="Lamendella R."/>
        </authorList>
    </citation>
    <scope>NUCLEOTIDE SEQUENCE [LARGE SCALE GENOMIC DNA]</scope>
    <source>
        <strain evidence="9 10">160A</strain>
    </source>
</reference>
<evidence type="ECO:0000256" key="6">
    <source>
        <dbReference type="ARBA" id="ARBA00023125"/>
    </source>
</evidence>
<protein>
    <recommendedName>
        <fullName evidence="8">Abasic site processing protein</fullName>
        <ecNumber evidence="8">3.4.-.-</ecNumber>
    </recommendedName>
</protein>
<evidence type="ECO:0000256" key="8">
    <source>
        <dbReference type="RuleBase" id="RU364100"/>
    </source>
</evidence>
<dbReference type="PANTHER" id="PTHR13604">
    <property type="entry name" value="DC12-RELATED"/>
    <property type="match status" value="1"/>
</dbReference>
<evidence type="ECO:0000256" key="7">
    <source>
        <dbReference type="ARBA" id="ARBA00023239"/>
    </source>
</evidence>
<evidence type="ECO:0000256" key="3">
    <source>
        <dbReference type="ARBA" id="ARBA00022763"/>
    </source>
</evidence>
<dbReference type="Pfam" id="PF02586">
    <property type="entry name" value="SRAP"/>
    <property type="match status" value="1"/>
</dbReference>
<evidence type="ECO:0000256" key="1">
    <source>
        <dbReference type="ARBA" id="ARBA00008136"/>
    </source>
</evidence>
<sequence>MCFRTKNSKTFNQLEDRFKARFLTPEWYTPDVFNAFTFPVTPVITNDRNDVIQGFSWGLIPYWAKDTNIRKSTFNARLETLAQKPSFKPSLLKRCLVLADGFYEWKWLDPKGKSKQKYLLTLPEEESFAFAGLWNSWTDRNTGEILNTYTIITTAANELMSEIHNTKKRMPVIMTPKAEKDWLSGGELVMQNDHLEGVVCE</sequence>
<keyword evidence="6" id="KW-0238">DNA-binding</keyword>
<keyword evidence="3" id="KW-0227">DNA damage</keyword>
<dbReference type="InterPro" id="IPR003738">
    <property type="entry name" value="SRAP"/>
</dbReference>
<dbReference type="AlphaFoldDB" id="A0A2T0WYT5"/>
<dbReference type="GO" id="GO:0106300">
    <property type="term" value="P:protein-DNA covalent cross-linking repair"/>
    <property type="evidence" value="ECO:0007669"/>
    <property type="project" value="InterPro"/>
</dbReference>
<organism evidence="9 10">
    <name type="scientific">Marinilabilia salmonicolor</name>
    <dbReference type="NCBI Taxonomy" id="989"/>
    <lineage>
        <taxon>Bacteria</taxon>
        <taxon>Pseudomonadati</taxon>
        <taxon>Bacteroidota</taxon>
        <taxon>Bacteroidia</taxon>
        <taxon>Marinilabiliales</taxon>
        <taxon>Marinilabiliaceae</taxon>
        <taxon>Marinilabilia</taxon>
    </lineage>
</organism>
<keyword evidence="4 8" id="KW-0378">Hydrolase</keyword>
<name>A0A2T0WYT5_9BACT</name>
<keyword evidence="7" id="KW-0456">Lyase</keyword>
<dbReference type="InterPro" id="IPR036590">
    <property type="entry name" value="SRAP-like"/>
</dbReference>
<keyword evidence="5" id="KW-0190">Covalent protein-DNA linkage</keyword>
<dbReference type="EMBL" id="QPIZ01000011">
    <property type="protein sequence ID" value="RCW34600.1"/>
    <property type="molecule type" value="Genomic_DNA"/>
</dbReference>
<evidence type="ECO:0000313" key="9">
    <source>
        <dbReference type="EMBL" id="RCW34600.1"/>
    </source>
</evidence>
<dbReference type="Gene3D" id="3.90.1680.10">
    <property type="entry name" value="SOS response associated peptidase-like"/>
    <property type="match status" value="1"/>
</dbReference>
<dbReference type="SUPFAM" id="SSF143081">
    <property type="entry name" value="BB1717-like"/>
    <property type="match status" value="1"/>
</dbReference>
<proteinExistence type="inferred from homology"/>
<evidence type="ECO:0000256" key="5">
    <source>
        <dbReference type="ARBA" id="ARBA00023124"/>
    </source>
</evidence>
<dbReference type="OrthoDB" id="9782620at2"/>
<dbReference type="PANTHER" id="PTHR13604:SF0">
    <property type="entry name" value="ABASIC SITE PROCESSING PROTEIN HMCES"/>
    <property type="match status" value="1"/>
</dbReference>
<dbReference type="GO" id="GO:0006508">
    <property type="term" value="P:proteolysis"/>
    <property type="evidence" value="ECO:0007669"/>
    <property type="project" value="UniProtKB-KW"/>
</dbReference>
<keyword evidence="2 8" id="KW-0645">Protease</keyword>
<evidence type="ECO:0000256" key="2">
    <source>
        <dbReference type="ARBA" id="ARBA00022670"/>
    </source>
</evidence>
<dbReference type="RefSeq" id="WP_106154590.1">
    <property type="nucleotide sequence ID" value="NZ_PVTS01000023.1"/>
</dbReference>
<dbReference type="GO" id="GO:0008233">
    <property type="term" value="F:peptidase activity"/>
    <property type="evidence" value="ECO:0007669"/>
    <property type="project" value="UniProtKB-KW"/>
</dbReference>